<dbReference type="EMBL" id="FPAA01000007">
    <property type="protein sequence ID" value="SFS77921.1"/>
    <property type="molecule type" value="Genomic_DNA"/>
</dbReference>
<dbReference type="AlphaFoldDB" id="A0A1I6SLV8"/>
<dbReference type="OrthoDB" id="2988540at2"/>
<dbReference type="InterPro" id="IPR047676">
    <property type="entry name" value="FxLYD_dom"/>
</dbReference>
<sequence>MNTWIRHGMILISGMIFLAGCQSDEEGTAQKRAKVLQAEKVAKQERKENLRVETKEETGQAWKDKHGKVKAVGAAAILNTGKKAVKFDSVQLQFLNKDGKVIAKKEVLTIVPQIVKPGETAYVGSVHDLTSIKDPKELHRVIVKPHAIPALKPIPHIQLTDIVGQKDDHGKVSIKGTVKNQSKAEMKDILLSATLRDRKGHLLAVVNDYLDVKIPGGKSAAFTASDQTLPKDILKQVDEKNSEVGAYPLIVND</sequence>
<reference evidence="2" key="1">
    <citation type="submission" date="2016-10" db="EMBL/GenBank/DDBJ databases">
        <authorList>
            <person name="Varghese N."/>
            <person name="Submissions S."/>
        </authorList>
    </citation>
    <scope>NUCLEOTIDE SEQUENCE [LARGE SCALE GENOMIC DNA]</scope>
    <source>
        <strain evidence="2">DSM 45789</strain>
    </source>
</reference>
<proteinExistence type="predicted"/>
<accession>A0A1I6SLV8</accession>
<evidence type="ECO:0008006" key="3">
    <source>
        <dbReference type="Google" id="ProtNLM"/>
    </source>
</evidence>
<dbReference type="RefSeq" id="WP_091837388.1">
    <property type="nucleotide sequence ID" value="NZ_FPAA01000007.1"/>
</dbReference>
<gene>
    <name evidence="1" type="ORF">SAMN05444972_107189</name>
</gene>
<dbReference type="NCBIfam" id="NF038353">
    <property type="entry name" value="FxLYD_dom"/>
    <property type="match status" value="1"/>
</dbReference>
<protein>
    <recommendedName>
        <fullName evidence="3">Lipoprotein</fullName>
    </recommendedName>
</protein>
<evidence type="ECO:0000313" key="1">
    <source>
        <dbReference type="EMBL" id="SFS77921.1"/>
    </source>
</evidence>
<keyword evidence="2" id="KW-1185">Reference proteome</keyword>
<name>A0A1I6SLV8_9BACL</name>
<dbReference type="Proteomes" id="UP000198660">
    <property type="component" value="Unassembled WGS sequence"/>
</dbReference>
<dbReference type="PROSITE" id="PS51257">
    <property type="entry name" value="PROKAR_LIPOPROTEIN"/>
    <property type="match status" value="1"/>
</dbReference>
<organism evidence="1 2">
    <name type="scientific">Marininema halotolerans</name>
    <dbReference type="NCBI Taxonomy" id="1155944"/>
    <lineage>
        <taxon>Bacteria</taxon>
        <taxon>Bacillati</taxon>
        <taxon>Bacillota</taxon>
        <taxon>Bacilli</taxon>
        <taxon>Bacillales</taxon>
        <taxon>Thermoactinomycetaceae</taxon>
        <taxon>Marininema</taxon>
    </lineage>
</organism>
<evidence type="ECO:0000313" key="2">
    <source>
        <dbReference type="Proteomes" id="UP000198660"/>
    </source>
</evidence>